<protein>
    <submittedName>
        <fullName evidence="10">Amino acid ABC transporter ATP-binding protein (PAAT family)</fullName>
    </submittedName>
</protein>
<keyword evidence="7" id="KW-0029">Amino-acid transport</keyword>
<evidence type="ECO:0000256" key="6">
    <source>
        <dbReference type="ARBA" id="ARBA00022840"/>
    </source>
</evidence>
<name>A0A4Q7KWE0_9PSEU</name>
<dbReference type="GO" id="GO:0016887">
    <property type="term" value="F:ATP hydrolysis activity"/>
    <property type="evidence" value="ECO:0007669"/>
    <property type="project" value="InterPro"/>
</dbReference>
<dbReference type="GO" id="GO:0015424">
    <property type="term" value="F:ABC-type amino acid transporter activity"/>
    <property type="evidence" value="ECO:0007669"/>
    <property type="project" value="InterPro"/>
</dbReference>
<keyword evidence="4" id="KW-1003">Cell membrane</keyword>
<evidence type="ECO:0000313" key="11">
    <source>
        <dbReference type="Proteomes" id="UP000294257"/>
    </source>
</evidence>
<dbReference type="PANTHER" id="PTHR43166">
    <property type="entry name" value="AMINO ACID IMPORT ATP-BINDING PROTEIN"/>
    <property type="match status" value="1"/>
</dbReference>
<dbReference type="InterPro" id="IPR050086">
    <property type="entry name" value="MetN_ABC_transporter-like"/>
</dbReference>
<dbReference type="EMBL" id="SGWQ01000003">
    <property type="protein sequence ID" value="RZS41388.1"/>
    <property type="molecule type" value="Genomic_DNA"/>
</dbReference>
<keyword evidence="8" id="KW-0472">Membrane</keyword>
<dbReference type="InterPro" id="IPR030679">
    <property type="entry name" value="ABC_ATPase_HisP-typ"/>
</dbReference>
<evidence type="ECO:0000256" key="1">
    <source>
        <dbReference type="ARBA" id="ARBA00004202"/>
    </source>
</evidence>
<dbReference type="RefSeq" id="WP_278044175.1">
    <property type="nucleotide sequence ID" value="NZ_SGWQ01000003.1"/>
</dbReference>
<dbReference type="AlphaFoldDB" id="A0A4Q7KWE0"/>
<dbReference type="InterPro" id="IPR027417">
    <property type="entry name" value="P-loop_NTPase"/>
</dbReference>
<keyword evidence="5" id="KW-0547">Nucleotide-binding</keyword>
<dbReference type="InterPro" id="IPR003593">
    <property type="entry name" value="AAA+_ATPase"/>
</dbReference>
<evidence type="ECO:0000256" key="2">
    <source>
        <dbReference type="ARBA" id="ARBA00005417"/>
    </source>
</evidence>
<dbReference type="SMART" id="SM00382">
    <property type="entry name" value="AAA"/>
    <property type="match status" value="1"/>
</dbReference>
<feature type="domain" description="ABC transporter" evidence="9">
    <location>
        <begin position="5"/>
        <end position="237"/>
    </location>
</feature>
<gene>
    <name evidence="10" type="ORF">EV193_103711</name>
</gene>
<proteinExistence type="inferred from homology"/>
<dbReference type="PROSITE" id="PS50893">
    <property type="entry name" value="ABC_TRANSPORTER_2"/>
    <property type="match status" value="1"/>
</dbReference>
<evidence type="ECO:0000256" key="4">
    <source>
        <dbReference type="ARBA" id="ARBA00022475"/>
    </source>
</evidence>
<dbReference type="GO" id="GO:0005524">
    <property type="term" value="F:ATP binding"/>
    <property type="evidence" value="ECO:0007669"/>
    <property type="project" value="UniProtKB-KW"/>
</dbReference>
<evidence type="ECO:0000259" key="9">
    <source>
        <dbReference type="PROSITE" id="PS50893"/>
    </source>
</evidence>
<dbReference type="InterPro" id="IPR017871">
    <property type="entry name" value="ABC_transporter-like_CS"/>
</dbReference>
<dbReference type="Proteomes" id="UP000294257">
    <property type="component" value="Unassembled WGS sequence"/>
</dbReference>
<accession>A0A4Q7KWE0</accession>
<keyword evidence="3" id="KW-0813">Transport</keyword>
<dbReference type="CDD" id="cd03262">
    <property type="entry name" value="ABC_HisP_GlnQ"/>
    <property type="match status" value="1"/>
</dbReference>
<dbReference type="PANTHER" id="PTHR43166:SF9">
    <property type="entry name" value="GLUTAMATE_ASPARTATE IMPORT ATP-BINDING PROTEIN GLTL"/>
    <property type="match status" value="1"/>
</dbReference>
<comment type="caution">
    <text evidence="10">The sequence shown here is derived from an EMBL/GenBank/DDBJ whole genome shotgun (WGS) entry which is preliminary data.</text>
</comment>
<dbReference type="SUPFAM" id="SSF52540">
    <property type="entry name" value="P-loop containing nucleoside triphosphate hydrolases"/>
    <property type="match status" value="1"/>
</dbReference>
<dbReference type="PIRSF" id="PIRSF039085">
    <property type="entry name" value="ABC_ATPase_HisP"/>
    <property type="match status" value="1"/>
</dbReference>
<comment type="subcellular location">
    <subcellularLocation>
        <location evidence="1">Cell membrane</location>
        <topology evidence="1">Peripheral membrane protein</topology>
    </subcellularLocation>
</comment>
<sequence>MSQGLELRELRLSYGTTEVLRGADLSVPSGQTACVIGPSGSGKSTLLRCVNRLAEPESGEVLLDGESILHANPDRVRQRIGMVFQHFNLFGHRTVLDNITMPLRTVRGLSKVDAHHTALARLGEVGLAHKAQYRPSALSGGQRQRVAIARALAMEPEVMLFDEATSALDPELVKGVLELIAELAEGGMTMIVVTHEMGFARRVADQVAFMDRGRVLEVGTPEQIFDSPETLRLQRFLDQVR</sequence>
<evidence type="ECO:0000256" key="7">
    <source>
        <dbReference type="ARBA" id="ARBA00022970"/>
    </source>
</evidence>
<dbReference type="Pfam" id="PF00005">
    <property type="entry name" value="ABC_tran"/>
    <property type="match status" value="1"/>
</dbReference>
<keyword evidence="11" id="KW-1185">Reference proteome</keyword>
<evidence type="ECO:0000256" key="5">
    <source>
        <dbReference type="ARBA" id="ARBA00022741"/>
    </source>
</evidence>
<organism evidence="10 11">
    <name type="scientific">Herbihabitans rhizosphaerae</name>
    <dbReference type="NCBI Taxonomy" id="1872711"/>
    <lineage>
        <taxon>Bacteria</taxon>
        <taxon>Bacillati</taxon>
        <taxon>Actinomycetota</taxon>
        <taxon>Actinomycetes</taxon>
        <taxon>Pseudonocardiales</taxon>
        <taxon>Pseudonocardiaceae</taxon>
        <taxon>Herbihabitans</taxon>
    </lineage>
</organism>
<dbReference type="Gene3D" id="3.40.50.300">
    <property type="entry name" value="P-loop containing nucleotide triphosphate hydrolases"/>
    <property type="match status" value="1"/>
</dbReference>
<reference evidence="10 11" key="1">
    <citation type="submission" date="2019-02" db="EMBL/GenBank/DDBJ databases">
        <title>Genomic Encyclopedia of Type Strains, Phase IV (KMG-IV): sequencing the most valuable type-strain genomes for metagenomic binning, comparative biology and taxonomic classification.</title>
        <authorList>
            <person name="Goeker M."/>
        </authorList>
    </citation>
    <scope>NUCLEOTIDE SEQUENCE [LARGE SCALE GENOMIC DNA]</scope>
    <source>
        <strain evidence="10 11">DSM 101727</strain>
    </source>
</reference>
<comment type="similarity">
    <text evidence="2">Belongs to the ABC transporter superfamily.</text>
</comment>
<evidence type="ECO:0000256" key="8">
    <source>
        <dbReference type="ARBA" id="ARBA00023136"/>
    </source>
</evidence>
<evidence type="ECO:0000313" key="10">
    <source>
        <dbReference type="EMBL" id="RZS41388.1"/>
    </source>
</evidence>
<dbReference type="PROSITE" id="PS00211">
    <property type="entry name" value="ABC_TRANSPORTER_1"/>
    <property type="match status" value="1"/>
</dbReference>
<dbReference type="InterPro" id="IPR003439">
    <property type="entry name" value="ABC_transporter-like_ATP-bd"/>
</dbReference>
<keyword evidence="6 10" id="KW-0067">ATP-binding</keyword>
<evidence type="ECO:0000256" key="3">
    <source>
        <dbReference type="ARBA" id="ARBA00022448"/>
    </source>
</evidence>
<dbReference type="GO" id="GO:0005886">
    <property type="term" value="C:plasma membrane"/>
    <property type="evidence" value="ECO:0007669"/>
    <property type="project" value="UniProtKB-SubCell"/>
</dbReference>